<keyword evidence="1" id="KW-1133">Transmembrane helix</keyword>
<comment type="caution">
    <text evidence="2">The sequence shown here is derived from an EMBL/GenBank/DDBJ whole genome shotgun (WGS) entry which is preliminary data.</text>
</comment>
<evidence type="ECO:0008006" key="4">
    <source>
        <dbReference type="Google" id="ProtNLM"/>
    </source>
</evidence>
<gene>
    <name evidence="2" type="ORF">V4839_11260</name>
</gene>
<sequence length="105" mass="11566">MGFPSPAKDYEEDRLTVDKLCGVDMNCKVIETDRGWAVINFALPVIPGCIVLATFDGRNHFAKLMGRSLITEDGEAVEGEALEDVVVHGVVTYTINRRSEERGPI</sequence>
<dbReference type="RefSeq" id="WP_331389722.1">
    <property type="nucleotide sequence ID" value="NZ_JAZKLB010000001.1"/>
</dbReference>
<organism evidence="2 3">
    <name type="scientific">Lelliottia amnigena</name>
    <name type="common">Enterobacter amnigenus</name>
    <dbReference type="NCBI Taxonomy" id="61646"/>
    <lineage>
        <taxon>Bacteria</taxon>
        <taxon>Pseudomonadati</taxon>
        <taxon>Pseudomonadota</taxon>
        <taxon>Gammaproteobacteria</taxon>
        <taxon>Enterobacterales</taxon>
        <taxon>Enterobacteriaceae</taxon>
        <taxon>Lelliottia</taxon>
    </lineage>
</organism>
<dbReference type="EMBL" id="JAZKLI010000001">
    <property type="protein sequence ID" value="MEE9684047.1"/>
    <property type="molecule type" value="Genomic_DNA"/>
</dbReference>
<reference evidence="2 3" key="1">
    <citation type="submission" date="2023-10" db="EMBL/GenBank/DDBJ databases">
        <title>Wastewater isolates of ESBL- and carbapenemase-producing Gram-negative bacteria from New Zealand.</title>
        <authorList>
            <person name="Straub C."/>
            <person name="Weaver L."/>
            <person name="Cornelius A."/>
            <person name="Mcgill E."/>
            <person name="Dyet K."/>
            <person name="White L."/>
            <person name="Pattis I."/>
        </authorList>
    </citation>
    <scope>NUCLEOTIDE SEQUENCE [LARGE SCALE GENOMIC DNA]</scope>
    <source>
        <strain evidence="2 3">ESBL35</strain>
    </source>
</reference>
<feature type="transmembrane region" description="Helical" evidence="1">
    <location>
        <begin position="35"/>
        <end position="55"/>
    </location>
</feature>
<evidence type="ECO:0000256" key="1">
    <source>
        <dbReference type="SAM" id="Phobius"/>
    </source>
</evidence>
<evidence type="ECO:0000313" key="2">
    <source>
        <dbReference type="EMBL" id="MEE9684047.1"/>
    </source>
</evidence>
<evidence type="ECO:0000313" key="3">
    <source>
        <dbReference type="Proteomes" id="UP001335910"/>
    </source>
</evidence>
<dbReference type="Proteomes" id="UP001335910">
    <property type="component" value="Unassembled WGS sequence"/>
</dbReference>
<accession>A0ABU7UDI5</accession>
<name>A0ABU7UDI5_LELAM</name>
<keyword evidence="1" id="KW-0812">Transmembrane</keyword>
<proteinExistence type="predicted"/>
<protein>
    <recommendedName>
        <fullName evidence="4">Peptidase S24/S26A/S26B/S26C domain-containing protein</fullName>
    </recommendedName>
</protein>
<keyword evidence="3" id="KW-1185">Reference proteome</keyword>
<keyword evidence="1" id="KW-0472">Membrane</keyword>